<dbReference type="AlphaFoldDB" id="A0A077FDS0"/>
<dbReference type="KEGG" id="palk:PSAKL28_42890"/>
<keyword evidence="1" id="KW-0810">Translation regulation</keyword>
<organism evidence="7 10">
    <name type="scientific">Pseudomonas alkylphenolica</name>
    <dbReference type="NCBI Taxonomy" id="237609"/>
    <lineage>
        <taxon>Bacteria</taxon>
        <taxon>Pseudomonadati</taxon>
        <taxon>Pseudomonadota</taxon>
        <taxon>Gammaproteobacteria</taxon>
        <taxon>Pseudomonadales</taxon>
        <taxon>Pseudomonadaceae</taxon>
        <taxon>Pseudomonas</taxon>
    </lineage>
</organism>
<dbReference type="eggNOG" id="COG1544">
    <property type="taxonomic scope" value="Bacteria"/>
</dbReference>
<dbReference type="Pfam" id="PF02482">
    <property type="entry name" value="Ribosomal_S30AE"/>
    <property type="match status" value="1"/>
</dbReference>
<accession>A0A077FDS0</accession>
<keyword evidence="12" id="KW-1185">Reference proteome</keyword>
<dbReference type="Proteomes" id="UP000288983">
    <property type="component" value="Unassembled WGS sequence"/>
</dbReference>
<evidence type="ECO:0000256" key="1">
    <source>
        <dbReference type="ARBA" id="ARBA00022845"/>
    </source>
</evidence>
<reference evidence="8 12" key="3">
    <citation type="submission" date="2019-12" db="EMBL/GenBank/DDBJ databases">
        <title>Hybrid Genome Assemblies of two High G+C Isolates from Undergraduate Microbiology Courses.</title>
        <authorList>
            <person name="Ne Ville C.J."/>
            <person name="Enright D."/>
            <person name="Hernandez I."/>
            <person name="Dodsworth J."/>
            <person name="Orwin P.M."/>
        </authorList>
    </citation>
    <scope>NUCLEOTIDE SEQUENCE [LARGE SCALE GENOMIC DNA]</scope>
    <source>
        <strain evidence="8 12">Neo</strain>
    </source>
</reference>
<reference evidence="7 10" key="1">
    <citation type="submission" date="2014-07" db="EMBL/GenBank/DDBJ databases">
        <authorList>
            <person name="Lee K."/>
            <person name="Lim J.Y."/>
            <person name="Hwang I."/>
        </authorList>
    </citation>
    <scope>NUCLEOTIDE SEQUENCE [LARGE SCALE GENOMIC DNA]</scope>
    <source>
        <strain evidence="7 10">KL28</strain>
    </source>
</reference>
<evidence type="ECO:0000313" key="11">
    <source>
        <dbReference type="Proteomes" id="UP000288983"/>
    </source>
</evidence>
<dbReference type="InterPro" id="IPR003489">
    <property type="entry name" value="RHF/RaiA"/>
</dbReference>
<dbReference type="HOGENOM" id="CLU_071472_3_1_6"/>
<evidence type="ECO:0000256" key="6">
    <source>
        <dbReference type="ARBA" id="ARBA00055287"/>
    </source>
</evidence>
<comment type="similarity">
    <text evidence="2">Belongs to the HPF/YfiA ribosome-associated protein family. Short HPF subfamily.</text>
</comment>
<evidence type="ECO:0000256" key="3">
    <source>
        <dbReference type="ARBA" id="ARBA00038695"/>
    </source>
</evidence>
<evidence type="ECO:0000256" key="2">
    <source>
        <dbReference type="ARBA" id="ARBA00038434"/>
    </source>
</evidence>
<dbReference type="FunFam" id="3.30.160.100:FF:000001">
    <property type="entry name" value="Ribosome hibernation promoting factor"/>
    <property type="match status" value="1"/>
</dbReference>
<comment type="function">
    <text evidence="6">During stationary phase, promotes and stabilizes dimerization of 70S ribosomes by the ribosome modulation factor (RMF), leading to the formation of inactive 100S ribosomes.</text>
</comment>
<dbReference type="PANTHER" id="PTHR33231">
    <property type="entry name" value="30S RIBOSOMAL PROTEIN"/>
    <property type="match status" value="1"/>
</dbReference>
<dbReference type="OrthoDB" id="9795980at2"/>
<evidence type="ECO:0000313" key="7">
    <source>
        <dbReference type="EMBL" id="AIL63433.1"/>
    </source>
</evidence>
<evidence type="ECO:0000313" key="10">
    <source>
        <dbReference type="Proteomes" id="UP000028931"/>
    </source>
</evidence>
<dbReference type="Proteomes" id="UP000028931">
    <property type="component" value="Chromosome"/>
</dbReference>
<dbReference type="EMBL" id="CP046621">
    <property type="protein sequence ID" value="QGW79154.1"/>
    <property type="molecule type" value="Genomic_DNA"/>
</dbReference>
<dbReference type="GO" id="GO:0043024">
    <property type="term" value="F:ribosomal small subunit binding"/>
    <property type="evidence" value="ECO:0007669"/>
    <property type="project" value="TreeGrafter"/>
</dbReference>
<dbReference type="EMBL" id="QJRG01000034">
    <property type="protein sequence ID" value="RWU25386.1"/>
    <property type="molecule type" value="Genomic_DNA"/>
</dbReference>
<evidence type="ECO:0000313" key="8">
    <source>
        <dbReference type="EMBL" id="QGW79154.1"/>
    </source>
</evidence>
<evidence type="ECO:0000256" key="4">
    <source>
        <dbReference type="ARBA" id="ARBA00041148"/>
    </source>
</evidence>
<dbReference type="GO" id="GO:0045900">
    <property type="term" value="P:negative regulation of translational elongation"/>
    <property type="evidence" value="ECO:0007669"/>
    <property type="project" value="TreeGrafter"/>
</dbReference>
<protein>
    <recommendedName>
        <fullName evidence="4">Ribosome hibernation promoting factor</fullName>
    </recommendedName>
    <alternativeName>
        <fullName evidence="5">Hibernation factor HPF</fullName>
    </alternativeName>
</protein>
<evidence type="ECO:0000313" key="12">
    <source>
        <dbReference type="Proteomes" id="UP000426235"/>
    </source>
</evidence>
<dbReference type="PANTHER" id="PTHR33231:SF1">
    <property type="entry name" value="30S RIBOSOMAL PROTEIN"/>
    <property type="match status" value="1"/>
</dbReference>
<dbReference type="CDD" id="cd00552">
    <property type="entry name" value="RaiA"/>
    <property type="match status" value="1"/>
</dbReference>
<evidence type="ECO:0000313" key="9">
    <source>
        <dbReference type="EMBL" id="RWU25386.1"/>
    </source>
</evidence>
<comment type="subunit">
    <text evidence="3">Associates exclusively with 100S ribosomes, which are dimers of 70S ribosomes.</text>
</comment>
<sequence>MQVNISGQHVEVTQPLREYVEQKLKRLEGHFDKITNVTVIMKVEKLQQKIEATLFIPGGEVVANAEHTDMYAAIDALTDKLDRQLKKHKEKQQSLLQGAAAR</sequence>
<dbReference type="RefSeq" id="WP_028942831.1">
    <property type="nucleotide sequence ID" value="NZ_CP009048.1"/>
</dbReference>
<dbReference type="InterPro" id="IPR050574">
    <property type="entry name" value="HPF/YfiA_ribosome-assoc"/>
</dbReference>
<gene>
    <name evidence="8" type="primary">raiA</name>
    <name evidence="9" type="ORF">DM813_06600</name>
    <name evidence="8" type="ORF">GPJ81_21480</name>
    <name evidence="7" type="ORF">PSAKL28_42890</name>
</gene>
<dbReference type="NCBIfam" id="TIGR00741">
    <property type="entry name" value="yfiA"/>
    <property type="match status" value="1"/>
</dbReference>
<dbReference type="EMBL" id="CP009048">
    <property type="protein sequence ID" value="AIL63433.1"/>
    <property type="molecule type" value="Genomic_DNA"/>
</dbReference>
<dbReference type="Proteomes" id="UP000426235">
    <property type="component" value="Chromosome"/>
</dbReference>
<dbReference type="STRING" id="237609.PSAKL28_42890"/>
<name>A0A077FDS0_9PSED</name>
<dbReference type="GO" id="GO:0022627">
    <property type="term" value="C:cytosolic small ribosomal subunit"/>
    <property type="evidence" value="ECO:0007669"/>
    <property type="project" value="TreeGrafter"/>
</dbReference>
<dbReference type="SUPFAM" id="SSF69754">
    <property type="entry name" value="Ribosome binding protein Y (YfiA homologue)"/>
    <property type="match status" value="1"/>
</dbReference>
<dbReference type="Gene3D" id="3.30.160.100">
    <property type="entry name" value="Ribosome hibernation promotion factor-like"/>
    <property type="match status" value="1"/>
</dbReference>
<evidence type="ECO:0000256" key="5">
    <source>
        <dbReference type="ARBA" id="ARBA00041319"/>
    </source>
</evidence>
<dbReference type="InterPro" id="IPR036567">
    <property type="entry name" value="RHF-like"/>
</dbReference>
<reference evidence="9 11" key="2">
    <citation type="submission" date="2018-06" db="EMBL/GenBank/DDBJ databases">
        <title>Bacteria isolated from soil of Wuhan.</title>
        <authorList>
            <person name="Wei X."/>
            <person name="Chunhua H."/>
        </authorList>
    </citation>
    <scope>NUCLEOTIDE SEQUENCE [LARGE SCALE GENOMIC DNA]</scope>
    <source>
        <strain evidence="11">xwS2</strain>
        <strain evidence="9">XwS2</strain>
    </source>
</reference>
<proteinExistence type="inferred from homology"/>